<keyword evidence="7 11" id="KW-0547">Nucleotide-binding</keyword>
<proteinExistence type="inferred from homology"/>
<comment type="similarity">
    <text evidence="3 11">Belongs to the NadD family.</text>
</comment>
<protein>
    <recommendedName>
        <fullName evidence="11">Probable nicotinate-nucleotide adenylyltransferase</fullName>
        <ecNumber evidence="11">2.7.7.18</ecNumber>
    </recommendedName>
    <alternativeName>
        <fullName evidence="11">Deamido-NAD(+) diphosphorylase</fullName>
    </alternativeName>
    <alternativeName>
        <fullName evidence="11">Deamido-NAD(+) pyrophosphorylase</fullName>
    </alternativeName>
    <alternativeName>
        <fullName evidence="11">Nicotinate mononucleotide adenylyltransferase</fullName>
        <shortName evidence="11">NaMN adenylyltransferase</shortName>
    </alternativeName>
</protein>
<sequence>MQKIKTGIYGGSFNPIHNGHIAIAKRMLEEAGLDEIWLIVSPQNPLKAAGSLLDDQLRLDMTQRALAPYPQLTASDYEFRLPRPSYMWHTLQHLSADYPDREFTLLIGADNWAVFDRWYHASDIIAHYPIAIYPRTGSPIDTDTLPPSVHLYDTGLYDISSTEVREKVARGEDVSQLVPKEILKDVNLHYGQQ</sequence>
<feature type="domain" description="Cytidyltransferase-like" evidence="12">
    <location>
        <begin position="8"/>
        <end position="167"/>
    </location>
</feature>
<comment type="function">
    <text evidence="1 11">Catalyzes the reversible adenylation of nicotinate mononucleotide (NaMN) to nicotinic acid adenine dinucleotide (NaAD).</text>
</comment>
<name>A0A3C0CFX5_9BACT</name>
<keyword evidence="14" id="KW-1185">Reference proteome</keyword>
<keyword evidence="4 11" id="KW-0662">Pyridine nucleotide biosynthesis</keyword>
<evidence type="ECO:0000256" key="1">
    <source>
        <dbReference type="ARBA" id="ARBA00002324"/>
    </source>
</evidence>
<dbReference type="Pfam" id="PF01467">
    <property type="entry name" value="CTP_transf_like"/>
    <property type="match status" value="1"/>
</dbReference>
<dbReference type="NCBIfam" id="TIGR00125">
    <property type="entry name" value="cyt_tran_rel"/>
    <property type="match status" value="1"/>
</dbReference>
<dbReference type="AlphaFoldDB" id="A0A3C0CFX5"/>
<accession>A0A3C0CFX5</accession>
<evidence type="ECO:0000256" key="11">
    <source>
        <dbReference type="HAMAP-Rule" id="MF_00244"/>
    </source>
</evidence>
<dbReference type="HAMAP" id="MF_00244">
    <property type="entry name" value="NaMN_adenylyltr"/>
    <property type="match status" value="1"/>
</dbReference>
<dbReference type="GO" id="GO:0009435">
    <property type="term" value="P:NAD+ biosynthetic process"/>
    <property type="evidence" value="ECO:0007669"/>
    <property type="project" value="UniProtKB-UniRule"/>
</dbReference>
<dbReference type="PANTHER" id="PTHR39321:SF3">
    <property type="entry name" value="PHOSPHOPANTETHEINE ADENYLYLTRANSFERASE"/>
    <property type="match status" value="1"/>
</dbReference>
<dbReference type="InterPro" id="IPR014729">
    <property type="entry name" value="Rossmann-like_a/b/a_fold"/>
</dbReference>
<dbReference type="NCBIfam" id="TIGR00482">
    <property type="entry name" value="nicotinate (nicotinamide) nucleotide adenylyltransferase"/>
    <property type="match status" value="1"/>
</dbReference>
<keyword evidence="5 11" id="KW-0808">Transferase</keyword>
<keyword evidence="6 11" id="KW-0548">Nucleotidyltransferase</keyword>
<dbReference type="InterPro" id="IPR004821">
    <property type="entry name" value="Cyt_trans-like"/>
</dbReference>
<evidence type="ECO:0000313" key="13">
    <source>
        <dbReference type="EMBL" id="RHK49782.1"/>
    </source>
</evidence>
<evidence type="ECO:0000256" key="7">
    <source>
        <dbReference type="ARBA" id="ARBA00022741"/>
    </source>
</evidence>
<evidence type="ECO:0000256" key="3">
    <source>
        <dbReference type="ARBA" id="ARBA00009014"/>
    </source>
</evidence>
<reference evidence="13 14" key="1">
    <citation type="submission" date="2018-08" db="EMBL/GenBank/DDBJ databases">
        <title>A genome reference for cultivated species of the human gut microbiota.</title>
        <authorList>
            <person name="Zou Y."/>
            <person name="Xue W."/>
            <person name="Luo G."/>
        </authorList>
    </citation>
    <scope>NUCLEOTIDE SEQUENCE [LARGE SCALE GENOMIC DNA]</scope>
    <source>
        <strain evidence="13 14">AF42-9</strain>
    </source>
</reference>
<comment type="caution">
    <text evidence="13">The sequence shown here is derived from an EMBL/GenBank/DDBJ whole genome shotgun (WGS) entry which is preliminary data.</text>
</comment>
<keyword evidence="8 11" id="KW-0067">ATP-binding</keyword>
<evidence type="ECO:0000256" key="2">
    <source>
        <dbReference type="ARBA" id="ARBA00005019"/>
    </source>
</evidence>
<evidence type="ECO:0000259" key="12">
    <source>
        <dbReference type="Pfam" id="PF01467"/>
    </source>
</evidence>
<evidence type="ECO:0000256" key="9">
    <source>
        <dbReference type="ARBA" id="ARBA00023027"/>
    </source>
</evidence>
<organism evidence="13 14">
    <name type="scientific">Leyella stercorea</name>
    <dbReference type="NCBI Taxonomy" id="363265"/>
    <lineage>
        <taxon>Bacteria</taxon>
        <taxon>Pseudomonadati</taxon>
        <taxon>Bacteroidota</taxon>
        <taxon>Bacteroidia</taxon>
        <taxon>Bacteroidales</taxon>
        <taxon>Prevotellaceae</taxon>
        <taxon>Leyella</taxon>
    </lineage>
</organism>
<evidence type="ECO:0000256" key="5">
    <source>
        <dbReference type="ARBA" id="ARBA00022679"/>
    </source>
</evidence>
<evidence type="ECO:0000256" key="6">
    <source>
        <dbReference type="ARBA" id="ARBA00022695"/>
    </source>
</evidence>
<dbReference type="OrthoDB" id="5295945at2"/>
<evidence type="ECO:0000256" key="4">
    <source>
        <dbReference type="ARBA" id="ARBA00022642"/>
    </source>
</evidence>
<dbReference type="SUPFAM" id="SSF52374">
    <property type="entry name" value="Nucleotidylyl transferase"/>
    <property type="match status" value="1"/>
</dbReference>
<evidence type="ECO:0000313" key="14">
    <source>
        <dbReference type="Proteomes" id="UP000286598"/>
    </source>
</evidence>
<dbReference type="GO" id="GO:0004515">
    <property type="term" value="F:nicotinate-nucleotide adenylyltransferase activity"/>
    <property type="evidence" value="ECO:0007669"/>
    <property type="project" value="UniProtKB-UniRule"/>
</dbReference>
<dbReference type="RefSeq" id="WP_118355533.1">
    <property type="nucleotide sequence ID" value="NZ_CAJLAM010000006.1"/>
</dbReference>
<comment type="catalytic activity">
    <reaction evidence="10 11">
        <text>nicotinate beta-D-ribonucleotide + ATP + H(+) = deamido-NAD(+) + diphosphate</text>
        <dbReference type="Rhea" id="RHEA:22860"/>
        <dbReference type="ChEBI" id="CHEBI:15378"/>
        <dbReference type="ChEBI" id="CHEBI:30616"/>
        <dbReference type="ChEBI" id="CHEBI:33019"/>
        <dbReference type="ChEBI" id="CHEBI:57502"/>
        <dbReference type="ChEBI" id="CHEBI:58437"/>
        <dbReference type="EC" id="2.7.7.18"/>
    </reaction>
</comment>
<dbReference type="InterPro" id="IPR005248">
    <property type="entry name" value="NadD/NMNAT"/>
</dbReference>
<dbReference type="Gene3D" id="3.40.50.620">
    <property type="entry name" value="HUPs"/>
    <property type="match status" value="1"/>
</dbReference>
<dbReference type="CDD" id="cd02165">
    <property type="entry name" value="NMNAT"/>
    <property type="match status" value="1"/>
</dbReference>
<dbReference type="EC" id="2.7.7.18" evidence="11"/>
<keyword evidence="9 11" id="KW-0520">NAD</keyword>
<dbReference type="UniPathway" id="UPA00253">
    <property type="reaction ID" value="UER00332"/>
</dbReference>
<evidence type="ECO:0000256" key="8">
    <source>
        <dbReference type="ARBA" id="ARBA00022840"/>
    </source>
</evidence>
<gene>
    <name evidence="11" type="primary">nadD</name>
    <name evidence="13" type="ORF">DW060_08310</name>
</gene>
<dbReference type="PANTHER" id="PTHR39321">
    <property type="entry name" value="NICOTINATE-NUCLEOTIDE ADENYLYLTRANSFERASE-RELATED"/>
    <property type="match status" value="1"/>
</dbReference>
<dbReference type="GO" id="GO:0005524">
    <property type="term" value="F:ATP binding"/>
    <property type="evidence" value="ECO:0007669"/>
    <property type="project" value="UniProtKB-KW"/>
</dbReference>
<comment type="pathway">
    <text evidence="2 11">Cofactor biosynthesis; NAD(+) biosynthesis; deamido-NAD(+) from nicotinate D-ribonucleotide: step 1/1.</text>
</comment>
<evidence type="ECO:0000256" key="10">
    <source>
        <dbReference type="ARBA" id="ARBA00048721"/>
    </source>
</evidence>
<dbReference type="Proteomes" id="UP000286598">
    <property type="component" value="Unassembled WGS sequence"/>
</dbReference>
<dbReference type="EMBL" id="QRNO01000039">
    <property type="protein sequence ID" value="RHK49782.1"/>
    <property type="molecule type" value="Genomic_DNA"/>
</dbReference>